<comment type="caution">
    <text evidence="2">The sequence shown here is derived from an EMBL/GenBank/DDBJ whole genome shotgun (WGS) entry which is preliminary data.</text>
</comment>
<name>A0A853CKI1_9ACTN</name>
<dbReference type="EMBL" id="JACBZT010000001">
    <property type="protein sequence ID" value="NYJ08270.1"/>
    <property type="molecule type" value="Genomic_DNA"/>
</dbReference>
<evidence type="ECO:0000256" key="1">
    <source>
        <dbReference type="SAM" id="Coils"/>
    </source>
</evidence>
<protein>
    <submittedName>
        <fullName evidence="2">Vacuolar-type H+-ATPase subunit I/STV1</fullName>
    </submittedName>
</protein>
<evidence type="ECO:0000313" key="2">
    <source>
        <dbReference type="EMBL" id="NYJ08270.1"/>
    </source>
</evidence>
<dbReference type="AlphaFoldDB" id="A0A853CKI1"/>
<feature type="coiled-coil region" evidence="1">
    <location>
        <begin position="44"/>
        <end position="71"/>
    </location>
</feature>
<organism evidence="2 3">
    <name type="scientific">Petropleomorpha daqingensis</name>
    <dbReference type="NCBI Taxonomy" id="2026353"/>
    <lineage>
        <taxon>Bacteria</taxon>
        <taxon>Bacillati</taxon>
        <taxon>Actinomycetota</taxon>
        <taxon>Actinomycetes</taxon>
        <taxon>Geodermatophilales</taxon>
        <taxon>Geodermatophilaceae</taxon>
        <taxon>Petropleomorpha</taxon>
    </lineage>
</organism>
<evidence type="ECO:0000313" key="3">
    <source>
        <dbReference type="Proteomes" id="UP000541969"/>
    </source>
</evidence>
<feature type="coiled-coil region" evidence="1">
    <location>
        <begin position="99"/>
        <end position="184"/>
    </location>
</feature>
<proteinExistence type="predicted"/>
<accession>A0A853CKI1</accession>
<gene>
    <name evidence="2" type="ORF">GGQ55_004548</name>
</gene>
<keyword evidence="1" id="KW-0175">Coiled coil</keyword>
<reference evidence="2 3" key="1">
    <citation type="submission" date="2020-07" db="EMBL/GenBank/DDBJ databases">
        <title>Sequencing the genomes of 1000 actinobacteria strains.</title>
        <authorList>
            <person name="Klenk H.-P."/>
        </authorList>
    </citation>
    <scope>NUCLEOTIDE SEQUENCE [LARGE SCALE GENOMIC DNA]</scope>
    <source>
        <strain evidence="2 3">DSM 104001</strain>
    </source>
</reference>
<dbReference type="RefSeq" id="WP_179720720.1">
    <property type="nucleotide sequence ID" value="NZ_JACBZT010000001.1"/>
</dbReference>
<dbReference type="Proteomes" id="UP000541969">
    <property type="component" value="Unassembled WGS sequence"/>
</dbReference>
<keyword evidence="3" id="KW-1185">Reference proteome</keyword>
<feature type="coiled-coil region" evidence="1">
    <location>
        <begin position="233"/>
        <end position="260"/>
    </location>
</feature>
<sequence length="289" mass="31669">MNAELDADRERPTLSGDLPTVLEAAPMFRRAPLGYDRFQVDTYVRWAEDELATAEREREHLEARQHRTSAALDDARELLSHSAGGADFLRLSRRMGTLLAAATDEAEEIRAEAEAHAARSAAEAERALAEAGAEAAGIVAAAVGRAEELAARAGQLVAEADQTREDARAELAAHRTTARAVRQRADRHADQVRQRAEQDAAAALAQARQDVVALLSTGRDERRRADAAAAATRARLDAEVERLEQRRAALLADLARIAERVPTAPVPQRRRVRGQLEWLRAHLRSRVTS</sequence>